<organism evidence="1 2">
    <name type="scientific">Bordetella genomosp. 5</name>
    <dbReference type="NCBI Taxonomy" id="1395608"/>
    <lineage>
        <taxon>Bacteria</taxon>
        <taxon>Pseudomonadati</taxon>
        <taxon>Pseudomonadota</taxon>
        <taxon>Betaproteobacteria</taxon>
        <taxon>Burkholderiales</taxon>
        <taxon>Alcaligenaceae</taxon>
        <taxon>Bordetella</taxon>
    </lineage>
</organism>
<dbReference type="InterPro" id="IPR007358">
    <property type="entry name" value="Nucleoid_associated_NdpA"/>
</dbReference>
<name>A0A261TC01_9BORD</name>
<dbReference type="Pfam" id="PF04245">
    <property type="entry name" value="NA37"/>
    <property type="match status" value="1"/>
</dbReference>
<dbReference type="RefSeq" id="WP_094803066.1">
    <property type="nucleotide sequence ID" value="NZ_NEVP01000011.1"/>
</dbReference>
<dbReference type="GO" id="GO:0009295">
    <property type="term" value="C:nucleoid"/>
    <property type="evidence" value="ECO:0007669"/>
    <property type="project" value="InterPro"/>
</dbReference>
<dbReference type="EMBL" id="NEVP01000011">
    <property type="protein sequence ID" value="OZI46935.1"/>
    <property type="molecule type" value="Genomic_DNA"/>
</dbReference>
<protein>
    <recommendedName>
        <fullName evidence="3">Nucleoid-associated protein</fullName>
    </recommendedName>
</protein>
<keyword evidence="2" id="KW-1185">Reference proteome</keyword>
<dbReference type="AlphaFoldDB" id="A0A261TC01"/>
<evidence type="ECO:0000313" key="1">
    <source>
        <dbReference type="EMBL" id="OZI46935.1"/>
    </source>
</evidence>
<comment type="caution">
    <text evidence="1">The sequence shown here is derived from an EMBL/GenBank/DDBJ whole genome shotgun (WGS) entry which is preliminary data.</text>
</comment>
<dbReference type="OrthoDB" id="1414497at2"/>
<accession>A0A261TC01</accession>
<evidence type="ECO:0000313" key="2">
    <source>
        <dbReference type="Proteomes" id="UP000216913"/>
    </source>
</evidence>
<sequence length="365" mass="40763">MSFENLSIGRIIIHEVFVRGEDRAPAEPSYGTQLLTLPQEARDALQDRITNTLGRSSHGVEMTISDAGPESAWQSAKAIVESLGNDEQFVNLSQAITSKLAAAQTSRTIPGGIVVVIDGTCGNPSRPFMCVIKAEPHGGFTKRQVNNTLTLEYLKELILTPQAKLYKIGAFVRQDPDAATEQQPTNGWRAFLFDDQITQSNKLSAALYFRETFLGLDFPSNSAFQTKQFHSLTKDFIRNADIDAERKIDLLNALTTYLKTDQTATIQVEAFSMAYLGDAPLQDAYTAYMQQRNFPDTAIHKDLSEVQSQLRLRKLTFGHDIKLTAPADQFENLVRLESIDGDPDEHGNIPKWTKITVRTHIRDQE</sequence>
<gene>
    <name evidence="1" type="ORF">CAL25_19925</name>
</gene>
<proteinExistence type="predicted"/>
<reference evidence="1 2" key="1">
    <citation type="submission" date="2017-05" db="EMBL/GenBank/DDBJ databases">
        <title>Complete and WGS of Bordetella genogroups.</title>
        <authorList>
            <person name="Spilker T."/>
            <person name="LiPuma J."/>
        </authorList>
    </citation>
    <scope>NUCLEOTIDE SEQUENCE [LARGE SCALE GENOMIC DNA]</scope>
    <source>
        <strain evidence="1 2">AU10456</strain>
    </source>
</reference>
<dbReference type="Proteomes" id="UP000216913">
    <property type="component" value="Unassembled WGS sequence"/>
</dbReference>
<evidence type="ECO:0008006" key="3">
    <source>
        <dbReference type="Google" id="ProtNLM"/>
    </source>
</evidence>